<dbReference type="PANTHER" id="PTHR13789">
    <property type="entry name" value="MONOOXYGENASE"/>
    <property type="match status" value="1"/>
</dbReference>
<evidence type="ECO:0000256" key="6">
    <source>
        <dbReference type="SAM" id="MobiDB-lite"/>
    </source>
</evidence>
<dbReference type="EMBL" id="PHWZ01000168">
    <property type="protein sequence ID" value="TEY61486.1"/>
    <property type="molecule type" value="Genomic_DNA"/>
</dbReference>
<keyword evidence="4" id="KW-0560">Oxidoreductase</keyword>
<dbReference type="SUPFAM" id="SSF54373">
    <property type="entry name" value="FAD-linked reductases, C-terminal domain"/>
    <property type="match status" value="1"/>
</dbReference>
<comment type="caution">
    <text evidence="8">The sequence shown here is derived from an EMBL/GenBank/DDBJ whole genome shotgun (WGS) entry which is preliminary data.</text>
</comment>
<dbReference type="PANTHER" id="PTHR13789:SF261">
    <property type="entry name" value="HYDROXYLASE, PUTATIVE (AFU_ORTHOLOGUE AFUA_7G00590)-RELATED"/>
    <property type="match status" value="1"/>
</dbReference>
<evidence type="ECO:0000313" key="9">
    <source>
        <dbReference type="Proteomes" id="UP000297299"/>
    </source>
</evidence>
<dbReference type="PRINTS" id="PR00420">
    <property type="entry name" value="RNGMNOXGNASE"/>
</dbReference>
<keyword evidence="5" id="KW-0503">Monooxygenase</keyword>
<feature type="domain" description="FAD-binding" evidence="7">
    <location>
        <begin position="306"/>
        <end position="374"/>
    </location>
</feature>
<gene>
    <name evidence="8" type="ORF">BOTCAL_0168g00190</name>
</gene>
<protein>
    <recommendedName>
        <fullName evidence="7">FAD-binding domain-containing protein</fullName>
    </recommendedName>
</protein>
<accession>A0A4Y8D1C2</accession>
<comment type="similarity">
    <text evidence="1">Belongs to the paxM FAD-dependent monooxygenase family.</text>
</comment>
<reference evidence="8 9" key="1">
    <citation type="submission" date="2017-11" db="EMBL/GenBank/DDBJ databases">
        <title>Comparative genomics of Botrytis spp.</title>
        <authorList>
            <person name="Valero-Jimenez C.A."/>
            <person name="Tapia P."/>
            <person name="Veloso J."/>
            <person name="Silva-Moreno E."/>
            <person name="Staats M."/>
            <person name="Valdes J.H."/>
            <person name="Van Kan J.A.L."/>
        </authorList>
    </citation>
    <scope>NUCLEOTIDE SEQUENCE [LARGE SCALE GENOMIC DNA]</scope>
    <source>
        <strain evidence="8 9">MUCL2830</strain>
    </source>
</reference>
<dbReference type="Proteomes" id="UP000297299">
    <property type="component" value="Unassembled WGS sequence"/>
</dbReference>
<evidence type="ECO:0000256" key="1">
    <source>
        <dbReference type="ARBA" id="ARBA00007992"/>
    </source>
</evidence>
<sequence length="675" mass="75897">MPLKIHIVGAGIGGLTAAIALREQGHEVTIFEQSQFASEYGAAIHIQPNANGILKRLGIFLEESGANSLDWMTEYTSTGSLNRSMDLVEADKQWHHPWFLAHRVQLHSHLKSKALTLSPPHPPITLLTSHKVTDLDPTTSTLYFSDGTSCTGDLIIGADGVHSLTRSFVQDPECNISPFACGKSAYRFLLPRSSVLSNIKTAKFMQKDGELIMWFGTDRRVIIYPTSSNSLLNFVCIHPNALSENTDDGEGWGKGGDKENLLRIYKGWDEDMLELLKMAPLSDDSDTNATGTLKVWRLLDMHPLPTFTKENLVLLGDAAHPYLPHQGQGAGSAIEDAAALAVVLQGDVRKEDIQERLKLYQEIRMGRAHRIQEFSRVLGKDPGEGDDVVIDIRQFVNHNLQHDEWDNSTHEFRKWMWKRNSELPAYYLRPASFESEDDNVDLSPEIYEQLWFCIEDVEYITEDGKILRGTFVPMVFEVTSVHRATSQIVRSDGDEEQELEMSTHEIYFFSRETGQSIGILNLENLLEVSKGQQDGDQSKDKNKDKHEEGFLSWRYEDLSPAILNPTTPNPNPNPLQGKIHYTTSSSPSPSALQTTKKYTSTSLSTSSFFKTPTHKNTGTTPHEITQFSSSPRFKPLHLEHEDKEERAIIEHMISRLGEVPYYGVMGTSVEVVEMV</sequence>
<keyword evidence="3" id="KW-0274">FAD</keyword>
<dbReference type="SUPFAM" id="SSF51905">
    <property type="entry name" value="FAD/NAD(P)-binding domain"/>
    <property type="match status" value="1"/>
</dbReference>
<evidence type="ECO:0000256" key="3">
    <source>
        <dbReference type="ARBA" id="ARBA00022827"/>
    </source>
</evidence>
<feature type="compositionally biased region" description="Low complexity" evidence="6">
    <location>
        <begin position="594"/>
        <end position="611"/>
    </location>
</feature>
<dbReference type="STRING" id="38488.A0A4Y8D1C2"/>
<evidence type="ECO:0000259" key="7">
    <source>
        <dbReference type="Pfam" id="PF01494"/>
    </source>
</evidence>
<feature type="region of interest" description="Disordered" evidence="6">
    <location>
        <begin position="564"/>
        <end position="628"/>
    </location>
</feature>
<dbReference type="OrthoDB" id="1047367at2759"/>
<dbReference type="InterPro" id="IPR036188">
    <property type="entry name" value="FAD/NAD-bd_sf"/>
</dbReference>
<evidence type="ECO:0000256" key="2">
    <source>
        <dbReference type="ARBA" id="ARBA00022630"/>
    </source>
</evidence>
<proteinExistence type="inferred from homology"/>
<name>A0A4Y8D1C2_9HELO</name>
<dbReference type="Pfam" id="PF13450">
    <property type="entry name" value="NAD_binding_8"/>
    <property type="match status" value="1"/>
</dbReference>
<feature type="compositionally biased region" description="Polar residues" evidence="6">
    <location>
        <begin position="581"/>
        <end position="593"/>
    </location>
</feature>
<dbReference type="Gene3D" id="3.50.50.60">
    <property type="entry name" value="FAD/NAD(P)-binding domain"/>
    <property type="match status" value="1"/>
</dbReference>
<keyword evidence="2" id="KW-0285">Flavoprotein</keyword>
<dbReference type="AlphaFoldDB" id="A0A4Y8D1C2"/>
<dbReference type="InterPro" id="IPR050493">
    <property type="entry name" value="FAD-dep_Monooxygenase_BioMet"/>
</dbReference>
<dbReference type="InterPro" id="IPR002938">
    <property type="entry name" value="FAD-bd"/>
</dbReference>
<keyword evidence="9" id="KW-1185">Reference proteome</keyword>
<dbReference type="Pfam" id="PF01494">
    <property type="entry name" value="FAD_binding_3"/>
    <property type="match status" value="1"/>
</dbReference>
<organism evidence="8 9">
    <name type="scientific">Botryotinia calthae</name>
    <dbReference type="NCBI Taxonomy" id="38488"/>
    <lineage>
        <taxon>Eukaryota</taxon>
        <taxon>Fungi</taxon>
        <taxon>Dikarya</taxon>
        <taxon>Ascomycota</taxon>
        <taxon>Pezizomycotina</taxon>
        <taxon>Leotiomycetes</taxon>
        <taxon>Helotiales</taxon>
        <taxon>Sclerotiniaceae</taxon>
        <taxon>Botryotinia</taxon>
    </lineage>
</organism>
<dbReference type="GO" id="GO:0071949">
    <property type="term" value="F:FAD binding"/>
    <property type="evidence" value="ECO:0007669"/>
    <property type="project" value="InterPro"/>
</dbReference>
<evidence type="ECO:0000256" key="4">
    <source>
        <dbReference type="ARBA" id="ARBA00023002"/>
    </source>
</evidence>
<dbReference type="GO" id="GO:0004497">
    <property type="term" value="F:monooxygenase activity"/>
    <property type="evidence" value="ECO:0007669"/>
    <property type="project" value="UniProtKB-KW"/>
</dbReference>
<evidence type="ECO:0000256" key="5">
    <source>
        <dbReference type="ARBA" id="ARBA00023033"/>
    </source>
</evidence>
<evidence type="ECO:0000313" key="8">
    <source>
        <dbReference type="EMBL" id="TEY61486.1"/>
    </source>
</evidence>
<feature type="compositionally biased region" description="Polar residues" evidence="6">
    <location>
        <begin position="614"/>
        <end position="628"/>
    </location>
</feature>